<dbReference type="AlphaFoldDB" id="A0A1I1AQR1"/>
<organism evidence="1 2">
    <name type="scientific">Acetitomaculum ruminis DSM 5522</name>
    <dbReference type="NCBI Taxonomy" id="1120918"/>
    <lineage>
        <taxon>Bacteria</taxon>
        <taxon>Bacillati</taxon>
        <taxon>Bacillota</taxon>
        <taxon>Clostridia</taxon>
        <taxon>Lachnospirales</taxon>
        <taxon>Lachnospiraceae</taxon>
        <taxon>Acetitomaculum</taxon>
    </lineage>
</organism>
<dbReference type="Proteomes" id="UP000198838">
    <property type="component" value="Unassembled WGS sequence"/>
</dbReference>
<evidence type="ECO:0000313" key="2">
    <source>
        <dbReference type="Proteomes" id="UP000198838"/>
    </source>
</evidence>
<gene>
    <name evidence="1" type="ORF">SAMN05216249_1401</name>
</gene>
<accession>A0A1I1AQR1</accession>
<sequence length="29" mass="3212">AVIKVPAKKLKTYKILLSNKGQSKTVKVK</sequence>
<keyword evidence="2" id="KW-1185">Reference proteome</keyword>
<evidence type="ECO:0000313" key="1">
    <source>
        <dbReference type="EMBL" id="SFB40389.1"/>
    </source>
</evidence>
<feature type="non-terminal residue" evidence="1">
    <location>
        <position position="1"/>
    </location>
</feature>
<reference evidence="1 2" key="1">
    <citation type="submission" date="2016-10" db="EMBL/GenBank/DDBJ databases">
        <authorList>
            <person name="de Groot N.N."/>
        </authorList>
    </citation>
    <scope>NUCLEOTIDE SEQUENCE [LARGE SCALE GENOMIC DNA]</scope>
    <source>
        <strain evidence="1 2">DSM 5522</strain>
    </source>
</reference>
<dbReference type="EMBL" id="FOJY01000040">
    <property type="protein sequence ID" value="SFB40389.1"/>
    <property type="molecule type" value="Genomic_DNA"/>
</dbReference>
<proteinExistence type="predicted"/>
<name>A0A1I1AQR1_9FIRM</name>
<protein>
    <submittedName>
        <fullName evidence="1">Uncharacterized protein</fullName>
    </submittedName>
</protein>